<dbReference type="Gene3D" id="3.40.50.720">
    <property type="entry name" value="NAD(P)-binding Rossmann-like Domain"/>
    <property type="match status" value="1"/>
</dbReference>
<feature type="transmembrane region" description="Helical" evidence="2">
    <location>
        <begin position="350"/>
        <end position="370"/>
    </location>
</feature>
<dbReference type="AlphaFoldDB" id="A0A3N7HWP7"/>
<feature type="region of interest" description="Disordered" evidence="1">
    <location>
        <begin position="429"/>
        <end position="454"/>
    </location>
</feature>
<dbReference type="OrthoDB" id="5292533at2"/>
<dbReference type="Pfam" id="PF01370">
    <property type="entry name" value="Epimerase"/>
    <property type="match status" value="1"/>
</dbReference>
<keyword evidence="5" id="KW-1185">Reference proteome</keyword>
<dbReference type="InterPro" id="IPR001509">
    <property type="entry name" value="Epimerase_deHydtase"/>
</dbReference>
<reference evidence="4 5" key="1">
    <citation type="submission" date="2018-08" db="EMBL/GenBank/DDBJ databases">
        <authorList>
            <person name="Khan S.A."/>
            <person name="Jeon C.O."/>
            <person name="Chun B.H."/>
            <person name="Jeong S.E."/>
        </authorList>
    </citation>
    <scope>NUCLEOTIDE SEQUENCE [LARGE SCALE GENOMIC DNA]</scope>
    <source>
        <strain evidence="4 5">S-16</strain>
    </source>
</reference>
<keyword evidence="2" id="KW-1133">Transmembrane helix</keyword>
<dbReference type="GO" id="GO:0044877">
    <property type="term" value="F:protein-containing complex binding"/>
    <property type="evidence" value="ECO:0007669"/>
    <property type="project" value="TreeGrafter"/>
</dbReference>
<evidence type="ECO:0000313" key="5">
    <source>
        <dbReference type="Proteomes" id="UP000267464"/>
    </source>
</evidence>
<evidence type="ECO:0000259" key="3">
    <source>
        <dbReference type="Pfam" id="PF01370"/>
    </source>
</evidence>
<feature type="domain" description="NAD-dependent epimerase/dehydratase" evidence="3">
    <location>
        <begin position="3"/>
        <end position="197"/>
    </location>
</feature>
<evidence type="ECO:0000313" key="4">
    <source>
        <dbReference type="EMBL" id="RQP26303.1"/>
    </source>
</evidence>
<feature type="compositionally biased region" description="Polar residues" evidence="1">
    <location>
        <begin position="445"/>
        <end position="454"/>
    </location>
</feature>
<feature type="transmembrane region" description="Helical" evidence="2">
    <location>
        <begin position="376"/>
        <end position="395"/>
    </location>
</feature>
<keyword evidence="2" id="KW-0812">Transmembrane</keyword>
<gene>
    <name evidence="4" type="ORF">DZC73_04550</name>
</gene>
<organism evidence="4 5">
    <name type="scientific">Piscinibacter terrae</name>
    <dbReference type="NCBI Taxonomy" id="2496871"/>
    <lineage>
        <taxon>Bacteria</taxon>
        <taxon>Pseudomonadati</taxon>
        <taxon>Pseudomonadota</taxon>
        <taxon>Betaproteobacteria</taxon>
        <taxon>Burkholderiales</taxon>
        <taxon>Sphaerotilaceae</taxon>
        <taxon>Piscinibacter</taxon>
    </lineage>
</organism>
<accession>A0A3N7HWP7</accession>
<dbReference type="EMBL" id="QUSW01000001">
    <property type="protein sequence ID" value="RQP26303.1"/>
    <property type="molecule type" value="Genomic_DNA"/>
</dbReference>
<sequence length="454" mass="48473">MRVLVCGASGCVGRAVAHALRSRGHQVVDGTRSAADGRHGMHVDYMVPTAPEEWAAKLRGARIEAVVNCVGILMPSRGQTFERVHTDGPVELFRGAAMAGVHRIVQVSALGVRGDADTLSTPYLRSKLLADDALASLPVDWVVLRPSLIYGPGSQSGALFATLASLPVISLPGHGVQPVQPLHVYELAECIVRLVERAGALHEVHELGGPEALSYRDMLARYRHALGLGGAVWLPMPLVLMRTMAWLAELIPQKVFCRDTIRLLEKGSVPSVNAMPALLGRAPTAMAHGLEISDPEPMLDLRVNLSPAAEMLARVALAFMWLYTALISAAMPHQSGVLNLLARCGFEGRWGLAALLFSCTLNAGMGLLSLRRMTPWLGAVQVGAVLGYTITAALNMPELTIDHCGPLVKNLPVLALIVLLWLASPLPERSAARPGSRKARRAGTATLQSTVHAS</sequence>
<dbReference type="PANTHER" id="PTHR12126">
    <property type="entry name" value="NADH-UBIQUINONE OXIDOREDUCTASE 39 KDA SUBUNIT-RELATED"/>
    <property type="match status" value="1"/>
</dbReference>
<reference evidence="4 5" key="2">
    <citation type="submission" date="2018-12" db="EMBL/GenBank/DDBJ databases">
        <title>Rhizobacter gummiphilus sp. nov., a rubber-degrading bacterium isolated from the soil of a botanical garden in Japan.</title>
        <authorList>
            <person name="Shunsuke S.S."/>
        </authorList>
    </citation>
    <scope>NUCLEOTIDE SEQUENCE [LARGE SCALE GENOMIC DNA]</scope>
    <source>
        <strain evidence="4 5">S-16</strain>
    </source>
</reference>
<name>A0A3N7HWP7_9BURK</name>
<dbReference type="Pfam" id="PF13781">
    <property type="entry name" value="DoxX_3"/>
    <property type="match status" value="1"/>
</dbReference>
<keyword evidence="2" id="KW-0472">Membrane</keyword>
<feature type="transmembrane region" description="Helical" evidence="2">
    <location>
        <begin position="407"/>
        <end position="424"/>
    </location>
</feature>
<feature type="transmembrane region" description="Helical" evidence="2">
    <location>
        <begin position="311"/>
        <end position="330"/>
    </location>
</feature>
<evidence type="ECO:0000256" key="1">
    <source>
        <dbReference type="SAM" id="MobiDB-lite"/>
    </source>
</evidence>
<proteinExistence type="predicted"/>
<dbReference type="RefSeq" id="WP_124538980.1">
    <property type="nucleotide sequence ID" value="NZ_QUSW01000001.1"/>
</dbReference>
<evidence type="ECO:0000256" key="2">
    <source>
        <dbReference type="SAM" id="Phobius"/>
    </source>
</evidence>
<dbReference type="SUPFAM" id="SSF51735">
    <property type="entry name" value="NAD(P)-binding Rossmann-fold domains"/>
    <property type="match status" value="1"/>
</dbReference>
<dbReference type="PANTHER" id="PTHR12126:SF11">
    <property type="entry name" value="NADH DEHYDROGENASE [UBIQUINONE] 1 ALPHA SUBCOMPLEX SUBUNIT 9, MITOCHONDRIAL"/>
    <property type="match status" value="1"/>
</dbReference>
<dbReference type="InterPro" id="IPR025695">
    <property type="entry name" value="DoxX-like"/>
</dbReference>
<protein>
    <submittedName>
        <fullName evidence="4">NAD-dependent epimerase/dehydratase family protein</fullName>
    </submittedName>
</protein>
<dbReference type="InterPro" id="IPR036291">
    <property type="entry name" value="NAD(P)-bd_dom_sf"/>
</dbReference>
<dbReference type="InterPro" id="IPR051207">
    <property type="entry name" value="ComplexI_NDUFA9_subunit"/>
</dbReference>
<dbReference type="Proteomes" id="UP000267464">
    <property type="component" value="Unassembled WGS sequence"/>
</dbReference>
<comment type="caution">
    <text evidence="4">The sequence shown here is derived from an EMBL/GenBank/DDBJ whole genome shotgun (WGS) entry which is preliminary data.</text>
</comment>